<reference evidence="2 3" key="1">
    <citation type="submission" date="2017-03" db="EMBL/GenBank/DDBJ databases">
        <title>Genomes of endolithic fungi from Antarctica.</title>
        <authorList>
            <person name="Coleine C."/>
            <person name="Masonjones S."/>
            <person name="Stajich J.E."/>
        </authorList>
    </citation>
    <scope>NUCLEOTIDE SEQUENCE [LARGE SCALE GENOMIC DNA]</scope>
    <source>
        <strain evidence="2 3">CCFEE 5184</strain>
    </source>
</reference>
<name>A0A4U0X681_9PEZI</name>
<dbReference type="AlphaFoldDB" id="A0A4U0X681"/>
<evidence type="ECO:0000313" key="2">
    <source>
        <dbReference type="EMBL" id="TKA71992.1"/>
    </source>
</evidence>
<dbReference type="EMBL" id="NAJQ01000327">
    <property type="protein sequence ID" value="TKA71992.1"/>
    <property type="molecule type" value="Genomic_DNA"/>
</dbReference>
<keyword evidence="3" id="KW-1185">Reference proteome</keyword>
<comment type="caution">
    <text evidence="2">The sequence shown here is derived from an EMBL/GenBank/DDBJ whole genome shotgun (WGS) entry which is preliminary data.</text>
</comment>
<evidence type="ECO:0000313" key="3">
    <source>
        <dbReference type="Proteomes" id="UP000309340"/>
    </source>
</evidence>
<sequence length="172" mass="20442">MIQIMYHGTVMCMSWGPSPKYWKLWLSHRGDLYAGIFWDMVEHPERAEPGVWTEPDDSDFPRREDWFNDQLRLRKEHLRARGRRQHSRHPYFPGQSDRYGRDSERRDEDWLEDLDEEGEDGGNASSHRPAFDYLHVDFNNPMLYFSLKANKVSIRRAVLAAPLRCLRMTAST</sequence>
<proteinExistence type="predicted"/>
<dbReference type="OrthoDB" id="3914591at2759"/>
<feature type="compositionally biased region" description="Basic residues" evidence="1">
    <location>
        <begin position="78"/>
        <end position="89"/>
    </location>
</feature>
<dbReference type="Proteomes" id="UP000309340">
    <property type="component" value="Unassembled WGS sequence"/>
</dbReference>
<feature type="region of interest" description="Disordered" evidence="1">
    <location>
        <begin position="78"/>
        <end position="103"/>
    </location>
</feature>
<evidence type="ECO:0000256" key="1">
    <source>
        <dbReference type="SAM" id="MobiDB-lite"/>
    </source>
</evidence>
<gene>
    <name evidence="2" type="ORF">B0A55_07663</name>
</gene>
<protein>
    <submittedName>
        <fullName evidence="2">Uncharacterized protein</fullName>
    </submittedName>
</protein>
<organism evidence="2 3">
    <name type="scientific">Friedmanniomyces simplex</name>
    <dbReference type="NCBI Taxonomy" id="329884"/>
    <lineage>
        <taxon>Eukaryota</taxon>
        <taxon>Fungi</taxon>
        <taxon>Dikarya</taxon>
        <taxon>Ascomycota</taxon>
        <taxon>Pezizomycotina</taxon>
        <taxon>Dothideomycetes</taxon>
        <taxon>Dothideomycetidae</taxon>
        <taxon>Mycosphaerellales</taxon>
        <taxon>Teratosphaeriaceae</taxon>
        <taxon>Friedmanniomyces</taxon>
    </lineage>
</organism>
<accession>A0A4U0X681</accession>